<feature type="region of interest" description="Disordered" evidence="1">
    <location>
        <begin position="1"/>
        <end position="53"/>
    </location>
</feature>
<dbReference type="PANTHER" id="PTHR31126">
    <property type="entry name" value="TYROSINE-PROTEIN PHOSPHATASE"/>
    <property type="match status" value="1"/>
</dbReference>
<accession>U1HZI4</accession>
<dbReference type="OrthoDB" id="449382at2759"/>
<dbReference type="eggNOG" id="ENOG502S0PE">
    <property type="taxonomic scope" value="Eukaryota"/>
</dbReference>
<dbReference type="HOGENOM" id="CLU_057546_1_4_1"/>
<organism evidence="3 4">
    <name type="scientific">Endocarpon pusillum (strain Z07020 / HMAS-L-300199)</name>
    <name type="common">Lichen-forming fungus</name>
    <dbReference type="NCBI Taxonomy" id="1263415"/>
    <lineage>
        <taxon>Eukaryota</taxon>
        <taxon>Fungi</taxon>
        <taxon>Dikarya</taxon>
        <taxon>Ascomycota</taxon>
        <taxon>Pezizomycotina</taxon>
        <taxon>Eurotiomycetes</taxon>
        <taxon>Chaetothyriomycetidae</taxon>
        <taxon>Verrucariales</taxon>
        <taxon>Verrucariaceae</taxon>
        <taxon>Endocarpon</taxon>
    </lineage>
</organism>
<dbReference type="InterPro" id="IPR026893">
    <property type="entry name" value="Tyr/Ser_Pase_IphP-type"/>
</dbReference>
<dbReference type="AlphaFoldDB" id="U1HZI4"/>
<dbReference type="Pfam" id="PF13350">
    <property type="entry name" value="Y_phosphatase3"/>
    <property type="match status" value="1"/>
</dbReference>
<dbReference type="InterPro" id="IPR029021">
    <property type="entry name" value="Prot-tyrosine_phosphatase-like"/>
</dbReference>
<name>U1HZI4_ENDPU</name>
<dbReference type="GO" id="GO:0004721">
    <property type="term" value="F:phosphoprotein phosphatase activity"/>
    <property type="evidence" value="ECO:0007669"/>
    <property type="project" value="InterPro"/>
</dbReference>
<dbReference type="InterPro" id="IPR000387">
    <property type="entry name" value="Tyr_Pase_dom"/>
</dbReference>
<dbReference type="Proteomes" id="UP000019373">
    <property type="component" value="Unassembled WGS sequence"/>
</dbReference>
<evidence type="ECO:0000313" key="4">
    <source>
        <dbReference type="Proteomes" id="UP000019373"/>
    </source>
</evidence>
<dbReference type="OMA" id="HTIFDFR"/>
<feature type="region of interest" description="Disordered" evidence="1">
    <location>
        <begin position="338"/>
        <end position="379"/>
    </location>
</feature>
<evidence type="ECO:0000256" key="1">
    <source>
        <dbReference type="SAM" id="MobiDB-lite"/>
    </source>
</evidence>
<dbReference type="GeneID" id="19239215"/>
<dbReference type="SUPFAM" id="SSF52799">
    <property type="entry name" value="(Phosphotyrosine protein) phosphatases II"/>
    <property type="match status" value="1"/>
</dbReference>
<feature type="domain" description="Tyrosine specific protein phosphatases" evidence="2">
    <location>
        <begin position="191"/>
        <end position="233"/>
    </location>
</feature>
<reference evidence="4" key="1">
    <citation type="journal article" date="2014" name="BMC Genomics">
        <title>Genome characteristics reveal the impact of lichenization on lichen-forming fungus Endocarpon pusillum Hedwig (Verrucariales, Ascomycota).</title>
        <authorList>
            <person name="Wang Y.-Y."/>
            <person name="Liu B."/>
            <person name="Zhang X.-Y."/>
            <person name="Zhou Q.-M."/>
            <person name="Zhang T."/>
            <person name="Li H."/>
            <person name="Yu Y.-F."/>
            <person name="Zhang X.-L."/>
            <person name="Hao X.-Y."/>
            <person name="Wang M."/>
            <person name="Wang L."/>
            <person name="Wei J.-C."/>
        </authorList>
    </citation>
    <scope>NUCLEOTIDE SEQUENCE [LARGE SCALE GENOMIC DNA]</scope>
    <source>
        <strain evidence="4">Z07020 / HMAS-L-300199</strain>
    </source>
</reference>
<dbReference type="EMBL" id="KE720769">
    <property type="protein sequence ID" value="ERF76325.1"/>
    <property type="molecule type" value="Genomic_DNA"/>
</dbReference>
<feature type="compositionally biased region" description="Basic and acidic residues" evidence="1">
    <location>
        <begin position="363"/>
        <end position="379"/>
    </location>
</feature>
<proteinExistence type="predicted"/>
<dbReference type="InterPro" id="IPR016130">
    <property type="entry name" value="Tyr_Pase_AS"/>
</dbReference>
<feature type="compositionally biased region" description="Polar residues" evidence="1">
    <location>
        <begin position="8"/>
        <end position="25"/>
    </location>
</feature>
<dbReference type="PROSITE" id="PS50056">
    <property type="entry name" value="TYR_PHOSPHATASE_2"/>
    <property type="match status" value="1"/>
</dbReference>
<dbReference type="Gene3D" id="3.90.190.10">
    <property type="entry name" value="Protein tyrosine phosphatase superfamily"/>
    <property type="match status" value="1"/>
</dbReference>
<evidence type="ECO:0000313" key="3">
    <source>
        <dbReference type="EMBL" id="ERF76325.1"/>
    </source>
</evidence>
<feature type="compositionally biased region" description="Low complexity" evidence="1">
    <location>
        <begin position="26"/>
        <end position="43"/>
    </location>
</feature>
<dbReference type="PANTHER" id="PTHR31126:SF1">
    <property type="entry name" value="TYROSINE SPECIFIC PROTEIN PHOSPHATASES DOMAIN-CONTAINING PROTEIN"/>
    <property type="match status" value="1"/>
</dbReference>
<protein>
    <recommendedName>
        <fullName evidence="2">Tyrosine specific protein phosphatases domain-containing protein</fullName>
    </recommendedName>
</protein>
<keyword evidence="4" id="KW-1185">Reference proteome</keyword>
<evidence type="ECO:0000259" key="2">
    <source>
        <dbReference type="PROSITE" id="PS50056"/>
    </source>
</evidence>
<gene>
    <name evidence="3" type="ORF">EPUS_04183</name>
</gene>
<sequence>MAAALQKSADSTDGTAASTSPESSGTSAFHFTSSHRSSSTNETPSPPFIHVEGVPNFRDLGGYPCRPPSSHFPPNKSYVTRPLTLFRSAQLTGITPNGTQTLSQDLKVRRLYDLRSEREVNNQTHNTRPASVEGIERIFVPVFREQDYSPQGLARKYKNYTDPDEDESHGYSAGFVRAYRDIFVNAGPAYKRILEHIRDHDIQDDSGSSRPEPLLFHCAAGKDRTGVFAALVLRLCGVPDEIIAWEYGITKRGLGSWGKTIIAHMMKGGEEGSGVPAMTREEAERAVGSRAKNMIVFLKDVVDKEWGGVEKYMQDLCDLTAEDIETVRRRLVVEGDSPYGDGTGYWKPADTTEGNEKGPLGLAKDDGSGREREQRVMTG</sequence>
<dbReference type="PROSITE" id="PS00383">
    <property type="entry name" value="TYR_PHOSPHATASE_1"/>
    <property type="match status" value="1"/>
</dbReference>
<dbReference type="RefSeq" id="XP_007786366.1">
    <property type="nucleotide sequence ID" value="XM_007788176.1"/>
</dbReference>